<keyword evidence="3 6" id="KW-0547">Nucleotide-binding</keyword>
<comment type="catalytic activity">
    <reaction evidence="6 7">
        <text>UDP-N-acetyl-alpha-D-muramoyl-L-alanine + D-glutamate + ATP = UDP-N-acetyl-alpha-D-muramoyl-L-alanyl-D-glutamate + ADP + phosphate + H(+)</text>
        <dbReference type="Rhea" id="RHEA:16429"/>
        <dbReference type="ChEBI" id="CHEBI:15378"/>
        <dbReference type="ChEBI" id="CHEBI:29986"/>
        <dbReference type="ChEBI" id="CHEBI:30616"/>
        <dbReference type="ChEBI" id="CHEBI:43474"/>
        <dbReference type="ChEBI" id="CHEBI:83898"/>
        <dbReference type="ChEBI" id="CHEBI:83900"/>
        <dbReference type="ChEBI" id="CHEBI:456216"/>
        <dbReference type="EC" id="6.3.2.9"/>
    </reaction>
</comment>
<accession>A0A8D5FG94</accession>
<feature type="domain" description="Mur ligase C-terminal" evidence="8">
    <location>
        <begin position="315"/>
        <end position="428"/>
    </location>
</feature>
<organism evidence="10 11">
    <name type="scientific">Desulfomarina profundi</name>
    <dbReference type="NCBI Taxonomy" id="2772557"/>
    <lineage>
        <taxon>Bacteria</taxon>
        <taxon>Pseudomonadati</taxon>
        <taxon>Thermodesulfobacteriota</taxon>
        <taxon>Desulfobulbia</taxon>
        <taxon>Desulfobulbales</taxon>
        <taxon>Desulfobulbaceae</taxon>
        <taxon>Desulfomarina</taxon>
    </lineage>
</organism>
<keyword evidence="1 6" id="KW-0436">Ligase</keyword>
<sequence length="460" mass="49530">MSGILKINAGQKVAITGLGISGKSAVKYCLKKGAEVFVSDIREPQKFLLEEGDFLQENRVEWEAGGHSFDFLSRAEIIIPSPGVDLAVPLFEKLRTKGCVIAGELAFAGSVQRPVVAITGTNGKTTVTTLTGQLLQEAGKKVFVGGNIGISLFDYLLEPEEYDILVLEVSSFQLESGGDFAPDVAVLLNVSPDHMDRHGSFENYLRAKMNIFIHQDKRDTAIVNGDCPDCMKIPATCGANQVLFGRKAEHTIRISGKNIIFPFHGEEEQYSLKNSSLGDETGLYNCCPAIFAARITGSSPAQVQRGLDTFAPLEHRMELVAEVDGIRFFNDSKATNTGAVIAALEQMGKKSTVLILGGRDKGDDYRLLTVAVAEKVKAVVLIGEAAPLIRAALGAEVVSTKAASMEDAVNKALEYAESGDVILLSPACASFDMFESYGQRGRLFKKTVLTLAGISEQARI</sequence>
<evidence type="ECO:0000313" key="10">
    <source>
        <dbReference type="EMBL" id="BCL60010.1"/>
    </source>
</evidence>
<evidence type="ECO:0000259" key="9">
    <source>
        <dbReference type="Pfam" id="PF08245"/>
    </source>
</evidence>
<dbReference type="EMBL" id="AP024086">
    <property type="protein sequence ID" value="BCL60010.1"/>
    <property type="molecule type" value="Genomic_DNA"/>
</dbReference>
<keyword evidence="2 6" id="KW-0132">Cell division</keyword>
<dbReference type="Pfam" id="PF02875">
    <property type="entry name" value="Mur_ligase_C"/>
    <property type="match status" value="1"/>
</dbReference>
<dbReference type="AlphaFoldDB" id="A0A8D5FG94"/>
<keyword evidence="6 7" id="KW-0133">Cell shape</keyword>
<comment type="similarity">
    <text evidence="6">Belongs to the MurCDEF family.</text>
</comment>
<keyword evidence="6" id="KW-0963">Cytoplasm</keyword>
<dbReference type="UniPathway" id="UPA00219"/>
<keyword evidence="6 7" id="KW-0961">Cell wall biogenesis/degradation</keyword>
<keyword evidence="5 6" id="KW-0131">Cell cycle</keyword>
<dbReference type="GO" id="GO:0004326">
    <property type="term" value="F:tetrahydrofolylpolyglutamate synthase activity"/>
    <property type="evidence" value="ECO:0007669"/>
    <property type="project" value="InterPro"/>
</dbReference>
<evidence type="ECO:0000256" key="4">
    <source>
        <dbReference type="ARBA" id="ARBA00022840"/>
    </source>
</evidence>
<dbReference type="InterPro" id="IPR005762">
    <property type="entry name" value="MurD"/>
</dbReference>
<dbReference type="GO" id="GO:0071555">
    <property type="term" value="P:cell wall organization"/>
    <property type="evidence" value="ECO:0007669"/>
    <property type="project" value="UniProtKB-KW"/>
</dbReference>
<dbReference type="EC" id="6.3.2.9" evidence="6 7"/>
<feature type="binding site" evidence="6">
    <location>
        <begin position="120"/>
        <end position="126"/>
    </location>
    <ligand>
        <name>ATP</name>
        <dbReference type="ChEBI" id="CHEBI:30616"/>
    </ligand>
</feature>
<evidence type="ECO:0000256" key="5">
    <source>
        <dbReference type="ARBA" id="ARBA00023306"/>
    </source>
</evidence>
<evidence type="ECO:0000256" key="6">
    <source>
        <dbReference type="HAMAP-Rule" id="MF_00639"/>
    </source>
</evidence>
<comment type="function">
    <text evidence="6 7">Cell wall formation. Catalyzes the addition of glutamate to the nucleotide precursor UDP-N-acetylmuramoyl-L-alanine (UMA).</text>
</comment>
<comment type="pathway">
    <text evidence="6 7">Cell wall biogenesis; peptidoglycan biosynthesis.</text>
</comment>
<dbReference type="InterPro" id="IPR018109">
    <property type="entry name" value="Folylpolyglutamate_synth_CS"/>
</dbReference>
<dbReference type="GO" id="GO:0005737">
    <property type="term" value="C:cytoplasm"/>
    <property type="evidence" value="ECO:0007669"/>
    <property type="project" value="UniProtKB-SubCell"/>
</dbReference>
<reference evidence="10" key="1">
    <citation type="submission" date="2020-09" db="EMBL/GenBank/DDBJ databases">
        <title>Desulfogranum mesoprofundum gen. nov., sp. nov., a novel mesophilic, sulfate-reducing chemolithoautotroph isolated from a deep-sea hydrothermal vent chimney in the Suiyo Seamount.</title>
        <authorList>
            <person name="Hashimoto Y."/>
            <person name="Nakagawa S."/>
        </authorList>
    </citation>
    <scope>NUCLEOTIDE SEQUENCE</scope>
    <source>
        <strain evidence="10">KT2</strain>
    </source>
</reference>
<evidence type="ECO:0000256" key="3">
    <source>
        <dbReference type="ARBA" id="ARBA00022741"/>
    </source>
</evidence>
<keyword evidence="11" id="KW-1185">Reference proteome</keyword>
<evidence type="ECO:0000256" key="2">
    <source>
        <dbReference type="ARBA" id="ARBA00022618"/>
    </source>
</evidence>
<evidence type="ECO:0000256" key="7">
    <source>
        <dbReference type="RuleBase" id="RU003664"/>
    </source>
</evidence>
<dbReference type="InterPro" id="IPR013221">
    <property type="entry name" value="Mur_ligase_cen"/>
</dbReference>
<evidence type="ECO:0000313" key="11">
    <source>
        <dbReference type="Proteomes" id="UP000826725"/>
    </source>
</evidence>
<name>A0A8D5FG94_9BACT</name>
<proteinExistence type="inferred from homology"/>
<dbReference type="GO" id="GO:0008360">
    <property type="term" value="P:regulation of cell shape"/>
    <property type="evidence" value="ECO:0007669"/>
    <property type="project" value="UniProtKB-KW"/>
</dbReference>
<dbReference type="PANTHER" id="PTHR43692">
    <property type="entry name" value="UDP-N-ACETYLMURAMOYLALANINE--D-GLUTAMATE LIGASE"/>
    <property type="match status" value="1"/>
</dbReference>
<gene>
    <name evidence="6 10" type="primary">murD</name>
    <name evidence="10" type="ORF">DGMP_07030</name>
</gene>
<dbReference type="Proteomes" id="UP000826725">
    <property type="component" value="Chromosome"/>
</dbReference>
<dbReference type="NCBIfam" id="TIGR01087">
    <property type="entry name" value="murD"/>
    <property type="match status" value="1"/>
</dbReference>
<dbReference type="InterPro" id="IPR004101">
    <property type="entry name" value="Mur_ligase_C"/>
</dbReference>
<dbReference type="Pfam" id="PF21799">
    <property type="entry name" value="MurD-like_N"/>
    <property type="match status" value="1"/>
</dbReference>
<keyword evidence="4 6" id="KW-0067">ATP-binding</keyword>
<feature type="domain" description="Mur ligase central" evidence="9">
    <location>
        <begin position="118"/>
        <end position="261"/>
    </location>
</feature>
<dbReference type="PROSITE" id="PS01011">
    <property type="entry name" value="FOLYLPOLYGLU_SYNT_1"/>
    <property type="match status" value="1"/>
</dbReference>
<dbReference type="GO" id="GO:0009252">
    <property type="term" value="P:peptidoglycan biosynthetic process"/>
    <property type="evidence" value="ECO:0007669"/>
    <property type="project" value="UniProtKB-UniRule"/>
</dbReference>
<dbReference type="GO" id="GO:0005524">
    <property type="term" value="F:ATP binding"/>
    <property type="evidence" value="ECO:0007669"/>
    <property type="project" value="UniProtKB-UniRule"/>
</dbReference>
<comment type="subcellular location">
    <subcellularLocation>
        <location evidence="6 7">Cytoplasm</location>
    </subcellularLocation>
</comment>
<dbReference type="Pfam" id="PF08245">
    <property type="entry name" value="Mur_ligase_M"/>
    <property type="match status" value="1"/>
</dbReference>
<evidence type="ECO:0000256" key="1">
    <source>
        <dbReference type="ARBA" id="ARBA00022598"/>
    </source>
</evidence>
<dbReference type="KEGG" id="dbk:DGMP_07030"/>
<protein>
    <recommendedName>
        <fullName evidence="6 7">UDP-N-acetylmuramoylalanine--D-glutamate ligase</fullName>
        <ecNumber evidence="6 7">6.3.2.9</ecNumber>
    </recommendedName>
    <alternativeName>
        <fullName evidence="6">D-glutamic acid-adding enzyme</fullName>
    </alternativeName>
    <alternativeName>
        <fullName evidence="6">UDP-N-acetylmuramoyl-L-alanyl-D-glutamate synthetase</fullName>
    </alternativeName>
</protein>
<dbReference type="GO" id="GO:0051301">
    <property type="term" value="P:cell division"/>
    <property type="evidence" value="ECO:0007669"/>
    <property type="project" value="UniProtKB-KW"/>
</dbReference>
<evidence type="ECO:0000259" key="8">
    <source>
        <dbReference type="Pfam" id="PF02875"/>
    </source>
</evidence>
<dbReference type="PANTHER" id="PTHR43692:SF1">
    <property type="entry name" value="UDP-N-ACETYLMURAMOYLALANINE--D-GLUTAMATE LIGASE"/>
    <property type="match status" value="1"/>
</dbReference>
<dbReference type="GO" id="GO:0008764">
    <property type="term" value="F:UDP-N-acetylmuramoylalanine-D-glutamate ligase activity"/>
    <property type="evidence" value="ECO:0007669"/>
    <property type="project" value="UniProtKB-UniRule"/>
</dbReference>
<keyword evidence="6 7" id="KW-0573">Peptidoglycan synthesis</keyword>
<dbReference type="HAMAP" id="MF_00639">
    <property type="entry name" value="MurD"/>
    <property type="match status" value="1"/>
</dbReference>